<dbReference type="PANTHER" id="PTHR48090">
    <property type="entry name" value="UNDECAPRENYL-PHOSPHATE 4-DEOXY-4-FORMAMIDO-L-ARABINOSE TRANSFERASE-RELATED"/>
    <property type="match status" value="1"/>
</dbReference>
<dbReference type="OrthoDB" id="9810303at2"/>
<sequence>MLYIVLPAYNEDEALPVLLEEIEQSCAAIPHQIVVVNDGSTDSTLDVVQNYAQTHGNVHGINHEQNQGLGAAINSGFQYVLSRNGGKNFSENPDQEIKAVPDIVITMDADNTQPADHIPLLYREICSGADLVIASRYVQGGEQHGLSIGRRSLSWGAGKVMQFFAPIKGVRDYSCGYRAYRLKLLAEGTRQYGPNIIKSKNFSGMVELLLKVAPYAERVSEVPLKLHYELKKGASKMRIWPTILGYLQLIYQLKRKKWSTVEWVEE</sequence>
<dbReference type="EMBL" id="CM001441">
    <property type="protein sequence ID" value="EHQ88157.1"/>
    <property type="molecule type" value="Genomic_DNA"/>
</dbReference>
<name>H5XT50_9FIRM</name>
<keyword evidence="3" id="KW-1185">Reference proteome</keyword>
<evidence type="ECO:0000313" key="3">
    <source>
        <dbReference type="Proteomes" id="UP000005104"/>
    </source>
</evidence>
<accession>H5XT50</accession>
<dbReference type="SUPFAM" id="SSF53448">
    <property type="entry name" value="Nucleotide-diphospho-sugar transferases"/>
    <property type="match status" value="1"/>
</dbReference>
<dbReference type="InterPro" id="IPR001173">
    <property type="entry name" value="Glyco_trans_2-like"/>
</dbReference>
<dbReference type="InterPro" id="IPR050256">
    <property type="entry name" value="Glycosyltransferase_2"/>
</dbReference>
<dbReference type="eggNOG" id="COG0463">
    <property type="taxonomic scope" value="Bacteria"/>
</dbReference>
<gene>
    <name evidence="2" type="ORF">DesyoDRAFT_0985</name>
</gene>
<dbReference type="Pfam" id="PF00535">
    <property type="entry name" value="Glycos_transf_2"/>
    <property type="match status" value="1"/>
</dbReference>
<feature type="domain" description="Glycosyltransferase 2-like" evidence="1">
    <location>
        <begin position="4"/>
        <end position="186"/>
    </location>
</feature>
<dbReference type="Gene3D" id="3.90.550.10">
    <property type="entry name" value="Spore Coat Polysaccharide Biosynthesis Protein SpsA, Chain A"/>
    <property type="match status" value="1"/>
</dbReference>
<dbReference type="GO" id="GO:0016740">
    <property type="term" value="F:transferase activity"/>
    <property type="evidence" value="ECO:0007669"/>
    <property type="project" value="UniProtKB-KW"/>
</dbReference>
<keyword evidence="2" id="KW-0808">Transferase</keyword>
<reference evidence="2 3" key="1">
    <citation type="submission" date="2011-11" db="EMBL/GenBank/DDBJ databases">
        <title>The Noncontiguous Finished genome of Desulfosporosinus youngiae DSM 17734.</title>
        <authorList>
            <consortium name="US DOE Joint Genome Institute (JGI-PGF)"/>
            <person name="Lucas S."/>
            <person name="Han J."/>
            <person name="Lapidus A."/>
            <person name="Cheng J.-F."/>
            <person name="Goodwin L."/>
            <person name="Pitluck S."/>
            <person name="Peters L."/>
            <person name="Ovchinnikova G."/>
            <person name="Lu M."/>
            <person name="Land M.L."/>
            <person name="Hauser L."/>
            <person name="Pester M."/>
            <person name="Spring S."/>
            <person name="Ollivier B."/>
            <person name="Rattei T."/>
            <person name="Klenk H.-P."/>
            <person name="Wagner M."/>
            <person name="Loy A."/>
            <person name="Woyke T.J."/>
        </authorList>
    </citation>
    <scope>NUCLEOTIDE SEQUENCE [LARGE SCALE GENOMIC DNA]</scope>
    <source>
        <strain evidence="2 3">DSM 17734</strain>
    </source>
</reference>
<dbReference type="HOGENOM" id="CLU_033536_13_2_9"/>
<dbReference type="Proteomes" id="UP000005104">
    <property type="component" value="Chromosome"/>
</dbReference>
<dbReference type="STRING" id="768710.DesyoDRAFT_0985"/>
<proteinExistence type="predicted"/>
<dbReference type="PANTHER" id="PTHR48090:SF6">
    <property type="entry name" value="SLR5056 PROTEIN"/>
    <property type="match status" value="1"/>
</dbReference>
<organism evidence="2 3">
    <name type="scientific">Desulfosporosinus youngiae DSM 17734</name>
    <dbReference type="NCBI Taxonomy" id="768710"/>
    <lineage>
        <taxon>Bacteria</taxon>
        <taxon>Bacillati</taxon>
        <taxon>Bacillota</taxon>
        <taxon>Clostridia</taxon>
        <taxon>Eubacteriales</taxon>
        <taxon>Desulfitobacteriaceae</taxon>
        <taxon>Desulfosporosinus</taxon>
    </lineage>
</organism>
<dbReference type="RefSeq" id="WP_007780152.1">
    <property type="nucleotide sequence ID" value="NZ_CM001441.1"/>
</dbReference>
<dbReference type="InterPro" id="IPR029044">
    <property type="entry name" value="Nucleotide-diphossugar_trans"/>
</dbReference>
<evidence type="ECO:0000313" key="2">
    <source>
        <dbReference type="EMBL" id="EHQ88157.1"/>
    </source>
</evidence>
<protein>
    <submittedName>
        <fullName evidence="2">Glycosyl transferase</fullName>
    </submittedName>
</protein>
<dbReference type="AlphaFoldDB" id="H5XT50"/>
<evidence type="ECO:0000259" key="1">
    <source>
        <dbReference type="Pfam" id="PF00535"/>
    </source>
</evidence>